<dbReference type="InterPro" id="IPR036546">
    <property type="entry name" value="MED15_KIX"/>
</dbReference>
<gene>
    <name evidence="5" type="ORF">Nepgr_021219</name>
</gene>
<evidence type="ECO:0000313" key="6">
    <source>
        <dbReference type="Proteomes" id="UP001279734"/>
    </source>
</evidence>
<organism evidence="5 6">
    <name type="scientific">Nepenthes gracilis</name>
    <name type="common">Slender pitcher plant</name>
    <dbReference type="NCBI Taxonomy" id="150966"/>
    <lineage>
        <taxon>Eukaryota</taxon>
        <taxon>Viridiplantae</taxon>
        <taxon>Streptophyta</taxon>
        <taxon>Embryophyta</taxon>
        <taxon>Tracheophyta</taxon>
        <taxon>Spermatophyta</taxon>
        <taxon>Magnoliopsida</taxon>
        <taxon>eudicotyledons</taxon>
        <taxon>Gunneridae</taxon>
        <taxon>Pentapetalae</taxon>
        <taxon>Caryophyllales</taxon>
        <taxon>Nepenthaceae</taxon>
        <taxon>Nepenthes</taxon>
    </lineage>
</organism>
<dbReference type="SUPFAM" id="SSF47040">
    <property type="entry name" value="Kix domain of CBP (creb binding protein)"/>
    <property type="match status" value="1"/>
</dbReference>
<reference evidence="5" key="1">
    <citation type="submission" date="2023-05" db="EMBL/GenBank/DDBJ databases">
        <title>Nepenthes gracilis genome sequencing.</title>
        <authorList>
            <person name="Fukushima K."/>
        </authorList>
    </citation>
    <scope>NUCLEOTIDE SEQUENCE</scope>
    <source>
        <strain evidence="5">SING2019-196</strain>
    </source>
</reference>
<evidence type="ECO:0000313" key="5">
    <source>
        <dbReference type="EMBL" id="GMH19378.1"/>
    </source>
</evidence>
<dbReference type="PANTHER" id="PTHR33137">
    <property type="entry name" value="MEDIATOR OF RNA POLYMERASE II TRANSCRIPTION SUBUNIT 15A-RELATED"/>
    <property type="match status" value="1"/>
</dbReference>
<evidence type="ECO:0000256" key="3">
    <source>
        <dbReference type="SAM" id="MobiDB-lite"/>
    </source>
</evidence>
<dbReference type="AlphaFoldDB" id="A0AAD3XVX6"/>
<dbReference type="Pfam" id="PF16987">
    <property type="entry name" value="KIX_2"/>
    <property type="match status" value="1"/>
</dbReference>
<feature type="compositionally biased region" description="Pro residues" evidence="3">
    <location>
        <begin position="1"/>
        <end position="11"/>
    </location>
</feature>
<name>A0AAD3XVX6_NEPGR</name>
<feature type="compositionally biased region" description="Polar residues" evidence="3">
    <location>
        <begin position="91"/>
        <end position="105"/>
    </location>
</feature>
<dbReference type="GO" id="GO:0003713">
    <property type="term" value="F:transcription coactivator activity"/>
    <property type="evidence" value="ECO:0007669"/>
    <property type="project" value="InterPro"/>
</dbReference>
<sequence>MDTNNLPPPQAEPALGASDWRNQLHPDSRSRIVNKIMETLKRHLPFSGPEGLQQLQNIAIRFEEKIYIAATSQSEYLRRISLKMLTMEPKMQNTEPNALPSNSTGGLRRSPLDLAFTNSAAQTSNSGYRQEEVYQKIEAMETYFTDLNKIFRETSFELQQAGIGPS</sequence>
<evidence type="ECO:0000256" key="2">
    <source>
        <dbReference type="ARBA" id="ARBA00023242"/>
    </source>
</evidence>
<keyword evidence="6" id="KW-1185">Reference proteome</keyword>
<dbReference type="PANTHER" id="PTHR33137:SF4">
    <property type="entry name" value="MEDIATOR OF RNA POLYMERASE II TRANSCRIPTION SUBUNIT 15A-RELATED"/>
    <property type="match status" value="1"/>
</dbReference>
<dbReference type="FunFam" id="1.10.246.20:FF:000003">
    <property type="entry name" value="Mediator of RNA polymerase II transcription subunit 15a"/>
    <property type="match status" value="1"/>
</dbReference>
<accession>A0AAD3XVX6</accession>
<evidence type="ECO:0000256" key="1">
    <source>
        <dbReference type="ARBA" id="ARBA00004123"/>
    </source>
</evidence>
<dbReference type="InterPro" id="IPR036529">
    <property type="entry name" value="KIX_dom_sf"/>
</dbReference>
<dbReference type="GO" id="GO:0031490">
    <property type="term" value="F:chromatin DNA binding"/>
    <property type="evidence" value="ECO:0007669"/>
    <property type="project" value="InterPro"/>
</dbReference>
<evidence type="ECO:0000259" key="4">
    <source>
        <dbReference type="Pfam" id="PF16987"/>
    </source>
</evidence>
<feature type="region of interest" description="Disordered" evidence="3">
    <location>
        <begin position="91"/>
        <end position="110"/>
    </location>
</feature>
<protein>
    <recommendedName>
        <fullName evidence="4">Mediator complex subunit 15 KIX domain-containing protein</fullName>
    </recommendedName>
</protein>
<dbReference type="GO" id="GO:0005634">
    <property type="term" value="C:nucleus"/>
    <property type="evidence" value="ECO:0007669"/>
    <property type="project" value="UniProtKB-SubCell"/>
</dbReference>
<keyword evidence="2" id="KW-0539">Nucleus</keyword>
<dbReference type="InterPro" id="IPR044661">
    <property type="entry name" value="MED15a/b/c-like"/>
</dbReference>
<dbReference type="EMBL" id="BSYO01000020">
    <property type="protein sequence ID" value="GMH19378.1"/>
    <property type="molecule type" value="Genomic_DNA"/>
</dbReference>
<dbReference type="Gene3D" id="1.10.246.20">
    <property type="entry name" value="Coactivator CBP, KIX domain"/>
    <property type="match status" value="1"/>
</dbReference>
<feature type="region of interest" description="Disordered" evidence="3">
    <location>
        <begin position="1"/>
        <end position="22"/>
    </location>
</feature>
<feature type="domain" description="Mediator complex subunit 15 KIX" evidence="4">
    <location>
        <begin position="18"/>
        <end position="95"/>
    </location>
</feature>
<comment type="caution">
    <text evidence="5">The sequence shown here is derived from an EMBL/GenBank/DDBJ whole genome shotgun (WGS) entry which is preliminary data.</text>
</comment>
<comment type="subcellular location">
    <subcellularLocation>
        <location evidence="1">Nucleus</location>
    </subcellularLocation>
</comment>
<dbReference type="Proteomes" id="UP001279734">
    <property type="component" value="Unassembled WGS sequence"/>
</dbReference>
<proteinExistence type="predicted"/>